<dbReference type="SUPFAM" id="SSF50494">
    <property type="entry name" value="Trypsin-like serine proteases"/>
    <property type="match status" value="1"/>
</dbReference>
<keyword evidence="2" id="KW-0964">Secreted</keyword>
<dbReference type="FunFam" id="2.40.10.10:FF:000047">
    <property type="entry name" value="Trypsin eta"/>
    <property type="match status" value="1"/>
</dbReference>
<dbReference type="InterPro" id="IPR050430">
    <property type="entry name" value="Peptidase_S1"/>
</dbReference>
<dbReference type="Gene3D" id="2.40.10.10">
    <property type="entry name" value="Trypsin-like serine proteases"/>
    <property type="match status" value="2"/>
</dbReference>
<comment type="subcellular location">
    <subcellularLocation>
        <location evidence="1">Secreted</location>
    </subcellularLocation>
</comment>
<comment type="similarity">
    <text evidence="9">Belongs to the peptidase S1 family. CLIP subfamily.</text>
</comment>
<evidence type="ECO:0000256" key="8">
    <source>
        <dbReference type="ARBA" id="ARBA00023157"/>
    </source>
</evidence>
<keyword evidence="6 10" id="KW-0720">Serine protease</keyword>
<evidence type="ECO:0000256" key="6">
    <source>
        <dbReference type="ARBA" id="ARBA00022825"/>
    </source>
</evidence>
<dbReference type="Pfam" id="PF00089">
    <property type="entry name" value="Trypsin"/>
    <property type="match status" value="1"/>
</dbReference>
<evidence type="ECO:0000256" key="1">
    <source>
        <dbReference type="ARBA" id="ARBA00004613"/>
    </source>
</evidence>
<dbReference type="InterPro" id="IPR043504">
    <property type="entry name" value="Peptidase_S1_PA_chymotrypsin"/>
</dbReference>
<feature type="signal peptide" evidence="11">
    <location>
        <begin position="1"/>
        <end position="18"/>
    </location>
</feature>
<feature type="domain" description="Peptidase S1" evidence="12">
    <location>
        <begin position="30"/>
        <end position="251"/>
    </location>
</feature>
<protein>
    <submittedName>
        <fullName evidence="13">Putative trypsin-like serine protease</fullName>
    </submittedName>
</protein>
<evidence type="ECO:0000259" key="12">
    <source>
        <dbReference type="PROSITE" id="PS50240"/>
    </source>
</evidence>
<dbReference type="GO" id="GO:0005576">
    <property type="term" value="C:extracellular region"/>
    <property type="evidence" value="ECO:0007669"/>
    <property type="project" value="UniProtKB-SubCell"/>
</dbReference>
<evidence type="ECO:0000256" key="9">
    <source>
        <dbReference type="ARBA" id="ARBA00024195"/>
    </source>
</evidence>
<accession>U5ESQ1</accession>
<keyword evidence="4" id="KW-0222">Digestion</keyword>
<dbReference type="EMBL" id="GANO01003159">
    <property type="protein sequence ID" value="JAB56712.1"/>
    <property type="molecule type" value="mRNA"/>
</dbReference>
<dbReference type="InterPro" id="IPR001314">
    <property type="entry name" value="Peptidase_S1A"/>
</dbReference>
<evidence type="ECO:0000256" key="11">
    <source>
        <dbReference type="SAM" id="SignalP"/>
    </source>
</evidence>
<dbReference type="PANTHER" id="PTHR24276:SF98">
    <property type="entry name" value="FI18310P1-RELATED"/>
    <property type="match status" value="1"/>
</dbReference>
<dbReference type="PROSITE" id="PS00134">
    <property type="entry name" value="TRYPSIN_HIS"/>
    <property type="match status" value="1"/>
</dbReference>
<evidence type="ECO:0000256" key="7">
    <source>
        <dbReference type="ARBA" id="ARBA00023145"/>
    </source>
</evidence>
<evidence type="ECO:0000256" key="5">
    <source>
        <dbReference type="ARBA" id="ARBA00022801"/>
    </source>
</evidence>
<dbReference type="PRINTS" id="PR00722">
    <property type="entry name" value="CHYMOTRYPSIN"/>
</dbReference>
<evidence type="ECO:0000256" key="10">
    <source>
        <dbReference type="RuleBase" id="RU363034"/>
    </source>
</evidence>
<dbReference type="CDD" id="cd00190">
    <property type="entry name" value="Tryp_SPc"/>
    <property type="match status" value="1"/>
</dbReference>
<dbReference type="AlphaFoldDB" id="U5ESQ1"/>
<dbReference type="SMART" id="SM00020">
    <property type="entry name" value="Tryp_SPc"/>
    <property type="match status" value="1"/>
</dbReference>
<proteinExistence type="evidence at transcript level"/>
<dbReference type="PROSITE" id="PS00135">
    <property type="entry name" value="TRYPSIN_SER"/>
    <property type="match status" value="1"/>
</dbReference>
<feature type="chain" id="PRO_5004659818" evidence="11">
    <location>
        <begin position="19"/>
        <end position="254"/>
    </location>
</feature>
<evidence type="ECO:0000256" key="2">
    <source>
        <dbReference type="ARBA" id="ARBA00022525"/>
    </source>
</evidence>
<dbReference type="PROSITE" id="PS50240">
    <property type="entry name" value="TRYPSIN_DOM"/>
    <property type="match status" value="1"/>
</dbReference>
<dbReference type="InterPro" id="IPR001254">
    <property type="entry name" value="Trypsin_dom"/>
</dbReference>
<keyword evidence="7" id="KW-0865">Zymogen</keyword>
<keyword evidence="8" id="KW-1015">Disulfide bond</keyword>
<dbReference type="GO" id="GO:0016485">
    <property type="term" value="P:protein processing"/>
    <property type="evidence" value="ECO:0007669"/>
    <property type="project" value="UniProtKB-ARBA"/>
</dbReference>
<dbReference type="PANTHER" id="PTHR24276">
    <property type="entry name" value="POLYSERASE-RELATED"/>
    <property type="match status" value="1"/>
</dbReference>
<evidence type="ECO:0000256" key="4">
    <source>
        <dbReference type="ARBA" id="ARBA00022757"/>
    </source>
</evidence>
<reference evidence="13" key="1">
    <citation type="journal article" date="2014" name="Insect Biochem. Mol. Biol.">
        <title>An insight into the sialome of the frog biting fly, Corethrella appendiculata.</title>
        <authorList>
            <person name="Ribeiro J.M.C."/>
            <person name="Chagas A.C."/>
            <person name="Pham V.M."/>
            <person name="Lounibos L.P."/>
            <person name="Calvo E."/>
        </authorList>
    </citation>
    <scope>NUCLEOTIDE SEQUENCE</scope>
    <source>
        <tissue evidence="13">Salivary glands</tissue>
    </source>
</reference>
<dbReference type="GO" id="GO:0007586">
    <property type="term" value="P:digestion"/>
    <property type="evidence" value="ECO:0007669"/>
    <property type="project" value="UniProtKB-KW"/>
</dbReference>
<keyword evidence="5 10" id="KW-0378">Hydrolase</keyword>
<evidence type="ECO:0000256" key="3">
    <source>
        <dbReference type="ARBA" id="ARBA00022670"/>
    </source>
</evidence>
<dbReference type="InterPro" id="IPR018114">
    <property type="entry name" value="TRYPSIN_HIS"/>
</dbReference>
<dbReference type="InterPro" id="IPR009003">
    <property type="entry name" value="Peptidase_S1_PA"/>
</dbReference>
<dbReference type="InterPro" id="IPR033116">
    <property type="entry name" value="TRYPSIN_SER"/>
</dbReference>
<organism evidence="13">
    <name type="scientific">Corethrella appendiculata</name>
    <dbReference type="NCBI Taxonomy" id="1370023"/>
    <lineage>
        <taxon>Eukaryota</taxon>
        <taxon>Metazoa</taxon>
        <taxon>Ecdysozoa</taxon>
        <taxon>Arthropoda</taxon>
        <taxon>Hexapoda</taxon>
        <taxon>Insecta</taxon>
        <taxon>Pterygota</taxon>
        <taxon>Neoptera</taxon>
        <taxon>Endopterygota</taxon>
        <taxon>Diptera</taxon>
        <taxon>Nematocera</taxon>
        <taxon>Culicoidea</taxon>
        <taxon>Chaoboridae</taxon>
        <taxon>Corethrella</taxon>
    </lineage>
</organism>
<dbReference type="GO" id="GO:0004252">
    <property type="term" value="F:serine-type endopeptidase activity"/>
    <property type="evidence" value="ECO:0007669"/>
    <property type="project" value="InterPro"/>
</dbReference>
<keyword evidence="3 10" id="KW-0645">Protease</keyword>
<keyword evidence="11" id="KW-0732">Signal</keyword>
<evidence type="ECO:0000313" key="13">
    <source>
        <dbReference type="EMBL" id="JAB56712.1"/>
    </source>
</evidence>
<name>U5ESQ1_9DIPT</name>
<dbReference type="PROSITE" id="PS51257">
    <property type="entry name" value="PROKAR_LIPOPROTEIN"/>
    <property type="match status" value="1"/>
</dbReference>
<sequence>MNKTIILIFVVIISGCNGDLASKWSEFNRIVGGEPAKVGAAPYQVSLQGIFGHSCGGAIIADKWVVTAGHCASGQNPGSFKVLTGTNDLKKGGVSYQPDKLFIHSRYNKPNFHNDIALIRLKENIKFNNLTQPIEFSYEVVPNDAVITLTGWGRLSAGGSLPNLLQTIDLKYVDYDKCRELHNYSENVDIGHLCTFNKLGQGACNGDSGGPLVYKKKLVALVNFGVPCAKGFPDAHARISYYHDWIRTTINNNN</sequence>